<name>A0A1H6F2Z5_9GAMM</name>
<dbReference type="GO" id="GO:0032259">
    <property type="term" value="P:methylation"/>
    <property type="evidence" value="ECO:0007669"/>
    <property type="project" value="UniProtKB-KW"/>
</dbReference>
<evidence type="ECO:0000256" key="1">
    <source>
        <dbReference type="ARBA" id="ARBA00022603"/>
    </source>
</evidence>
<dbReference type="Gene3D" id="1.10.8.10">
    <property type="entry name" value="DNA helicase RuvA subunit, C-terminal domain"/>
    <property type="match status" value="1"/>
</dbReference>
<dbReference type="InterPro" id="IPR004556">
    <property type="entry name" value="HemK-like"/>
</dbReference>
<dbReference type="HAMAP" id="MF_02126">
    <property type="entry name" value="RF_methyltr_PrmC"/>
    <property type="match status" value="1"/>
</dbReference>
<feature type="binding site" evidence="5">
    <location>
        <begin position="125"/>
        <end position="129"/>
    </location>
    <ligand>
        <name>S-adenosyl-L-methionine</name>
        <dbReference type="ChEBI" id="CHEBI:59789"/>
    </ligand>
</feature>
<protein>
    <recommendedName>
        <fullName evidence="5">Release factor glutamine methyltransferase</fullName>
        <shortName evidence="5">RF MTase</shortName>
        <ecNumber evidence="5">2.1.1.297</ecNumber>
    </recommendedName>
    <alternativeName>
        <fullName evidence="5">N5-glutamine methyltransferase PrmC</fullName>
    </alternativeName>
    <alternativeName>
        <fullName evidence="5">Protein-(glutamine-N5) MTase PrmC</fullName>
    </alternativeName>
    <alternativeName>
        <fullName evidence="5">Protein-glutamine N-methyltransferase PrmC</fullName>
    </alternativeName>
</protein>
<dbReference type="SUPFAM" id="SSF53335">
    <property type="entry name" value="S-adenosyl-L-methionine-dependent methyltransferases"/>
    <property type="match status" value="1"/>
</dbReference>
<proteinExistence type="inferred from homology"/>
<dbReference type="PANTHER" id="PTHR18895:SF74">
    <property type="entry name" value="MTRF1L RELEASE FACTOR GLUTAMINE METHYLTRANSFERASE"/>
    <property type="match status" value="1"/>
</dbReference>
<feature type="binding site" evidence="5">
    <location>
        <begin position="191"/>
        <end position="194"/>
    </location>
    <ligand>
        <name>substrate</name>
    </ligand>
</feature>
<evidence type="ECO:0000259" key="6">
    <source>
        <dbReference type="Pfam" id="PF13847"/>
    </source>
</evidence>
<dbReference type="FunFam" id="1.10.8.10:FF:000032">
    <property type="entry name" value="Release factor glutamine methyltransferase"/>
    <property type="match status" value="1"/>
</dbReference>
<evidence type="ECO:0000256" key="5">
    <source>
        <dbReference type="HAMAP-Rule" id="MF_02126"/>
    </source>
</evidence>
<dbReference type="Pfam" id="PF17827">
    <property type="entry name" value="PrmC_N"/>
    <property type="match status" value="1"/>
</dbReference>
<feature type="binding site" evidence="5">
    <location>
        <position position="148"/>
    </location>
    <ligand>
        <name>S-adenosyl-L-methionine</name>
        <dbReference type="ChEBI" id="CHEBI:59789"/>
    </ligand>
</feature>
<accession>A0A1H6F2Z5</accession>
<dbReference type="InterPro" id="IPR050320">
    <property type="entry name" value="N5-glutamine_MTase"/>
</dbReference>
<comment type="function">
    <text evidence="5">Methylates the class 1 translation termination release factors RF1/PrfA and RF2/PrfB on the glutamine residue of the universally conserved GGQ motif.</text>
</comment>
<dbReference type="InterPro" id="IPR040758">
    <property type="entry name" value="PrmC_N"/>
</dbReference>
<feature type="domain" description="Methyltransferase" evidence="6">
    <location>
        <begin position="120"/>
        <end position="271"/>
    </location>
</feature>
<gene>
    <name evidence="8" type="primary">prmC_1</name>
    <name evidence="5" type="synonym">prmC</name>
    <name evidence="9" type="synonym">prmC_2</name>
    <name evidence="8" type="ORF">MBHS_00288</name>
    <name evidence="9" type="ORF">MBHS_00848</name>
</gene>
<evidence type="ECO:0000259" key="7">
    <source>
        <dbReference type="Pfam" id="PF17827"/>
    </source>
</evidence>
<dbReference type="EMBL" id="FMSV02000136">
    <property type="protein sequence ID" value="SEH04995.1"/>
    <property type="molecule type" value="Genomic_DNA"/>
</dbReference>
<dbReference type="PROSITE" id="PS00092">
    <property type="entry name" value="N6_MTASE"/>
    <property type="match status" value="1"/>
</dbReference>
<keyword evidence="2 5" id="KW-0808">Transferase</keyword>
<dbReference type="RefSeq" id="WP_286018945.1">
    <property type="nucleotide sequence ID" value="NZ_FMSV02000051.1"/>
</dbReference>
<keyword evidence="10" id="KW-1185">Reference proteome</keyword>
<feature type="binding site" evidence="5">
    <location>
        <position position="191"/>
    </location>
    <ligand>
        <name>S-adenosyl-L-methionine</name>
        <dbReference type="ChEBI" id="CHEBI:59789"/>
    </ligand>
</feature>
<feature type="domain" description="Release factor glutamine methyltransferase N-terminal" evidence="7">
    <location>
        <begin position="13"/>
        <end position="80"/>
    </location>
</feature>
<dbReference type="CDD" id="cd02440">
    <property type="entry name" value="AdoMet_MTases"/>
    <property type="match status" value="1"/>
</dbReference>
<dbReference type="InterPro" id="IPR002052">
    <property type="entry name" value="DNA_methylase_N6_adenine_CS"/>
</dbReference>
<dbReference type="InterPro" id="IPR025714">
    <property type="entry name" value="Methyltranfer_dom"/>
</dbReference>
<dbReference type="NCBIfam" id="TIGR03534">
    <property type="entry name" value="RF_mod_PrmC"/>
    <property type="match status" value="1"/>
</dbReference>
<dbReference type="Gene3D" id="3.40.50.150">
    <property type="entry name" value="Vaccinia Virus protein VP39"/>
    <property type="match status" value="1"/>
</dbReference>
<evidence type="ECO:0000313" key="9">
    <source>
        <dbReference type="EMBL" id="SEH04995.1"/>
    </source>
</evidence>
<evidence type="ECO:0000313" key="10">
    <source>
        <dbReference type="Proteomes" id="UP000236724"/>
    </source>
</evidence>
<dbReference type="Proteomes" id="UP000236724">
    <property type="component" value="Unassembled WGS sequence"/>
</dbReference>
<evidence type="ECO:0000256" key="3">
    <source>
        <dbReference type="ARBA" id="ARBA00022691"/>
    </source>
</evidence>
<dbReference type="EC" id="2.1.1.297" evidence="5"/>
<dbReference type="InterPro" id="IPR019874">
    <property type="entry name" value="RF_methyltr_PrmC"/>
</dbReference>
<comment type="catalytic activity">
    <reaction evidence="4 5">
        <text>L-glutaminyl-[peptide chain release factor] + S-adenosyl-L-methionine = N(5)-methyl-L-glutaminyl-[peptide chain release factor] + S-adenosyl-L-homocysteine + H(+)</text>
        <dbReference type="Rhea" id="RHEA:42896"/>
        <dbReference type="Rhea" id="RHEA-COMP:10271"/>
        <dbReference type="Rhea" id="RHEA-COMP:10272"/>
        <dbReference type="ChEBI" id="CHEBI:15378"/>
        <dbReference type="ChEBI" id="CHEBI:30011"/>
        <dbReference type="ChEBI" id="CHEBI:57856"/>
        <dbReference type="ChEBI" id="CHEBI:59789"/>
        <dbReference type="ChEBI" id="CHEBI:61891"/>
        <dbReference type="EC" id="2.1.1.297"/>
    </reaction>
</comment>
<dbReference type="GO" id="GO:0102559">
    <property type="term" value="F:peptide chain release factor N(5)-glutamine methyltransferase activity"/>
    <property type="evidence" value="ECO:0007669"/>
    <property type="project" value="UniProtKB-EC"/>
</dbReference>
<evidence type="ECO:0000313" key="8">
    <source>
        <dbReference type="EMBL" id="SEH04442.1"/>
    </source>
</evidence>
<dbReference type="Pfam" id="PF13847">
    <property type="entry name" value="Methyltransf_31"/>
    <property type="match status" value="1"/>
</dbReference>
<dbReference type="InterPro" id="IPR029063">
    <property type="entry name" value="SAM-dependent_MTases_sf"/>
</dbReference>
<evidence type="ECO:0000256" key="4">
    <source>
        <dbReference type="ARBA" id="ARBA00048391"/>
    </source>
</evidence>
<dbReference type="FunFam" id="3.40.50.150:FF:000053">
    <property type="entry name" value="Release factor glutamine methyltransferase"/>
    <property type="match status" value="1"/>
</dbReference>
<dbReference type="EMBL" id="FMSV02000051">
    <property type="protein sequence ID" value="SEH04442.1"/>
    <property type="molecule type" value="Genomic_DNA"/>
</dbReference>
<dbReference type="GO" id="GO:0003676">
    <property type="term" value="F:nucleic acid binding"/>
    <property type="evidence" value="ECO:0007669"/>
    <property type="project" value="InterPro"/>
</dbReference>
<evidence type="ECO:0000256" key="2">
    <source>
        <dbReference type="ARBA" id="ARBA00022679"/>
    </source>
</evidence>
<keyword evidence="3 5" id="KW-0949">S-adenosyl-L-methionine</keyword>
<organism evidence="8 10">
    <name type="scientific">Candidatus Venteria ishoeyi</name>
    <dbReference type="NCBI Taxonomy" id="1899563"/>
    <lineage>
        <taxon>Bacteria</taxon>
        <taxon>Pseudomonadati</taxon>
        <taxon>Pseudomonadota</taxon>
        <taxon>Gammaproteobacteria</taxon>
        <taxon>Thiotrichales</taxon>
        <taxon>Thiotrichaceae</taxon>
        <taxon>Venteria</taxon>
    </lineage>
</organism>
<comment type="similarity">
    <text evidence="5">Belongs to the protein N5-glutamine methyltransferase family. PrmC subfamily.</text>
</comment>
<sequence>MLDPEQTVTIQMALQYARNSLTHSETPRLDAEVLLCHVTGKTRSSLYAWPEKILLQQIWQDYQNLIQQRASGIPVAYLTGSREFWSLDLKVSPAVLIPRPDTETLVELILAQLSRNRPASILDLGTGSGAIALALASESSLWEITGVDNSAAALKQAQENAEHLGLRQIQWRLGNWFEAIGNAQFDIIVSNPPYIAADDPHLQQGDVAHEPLSALQSPQQGLADLKQIIRRAPKHLSGKGCLLVEHGWQQAEAIKTLLQQYHYSNIQQQQDLAGHIRVSYAYPKNTNNTKK</sequence>
<dbReference type="NCBIfam" id="TIGR00536">
    <property type="entry name" value="hemK_fam"/>
    <property type="match status" value="1"/>
</dbReference>
<dbReference type="PANTHER" id="PTHR18895">
    <property type="entry name" value="HEMK METHYLTRANSFERASE"/>
    <property type="match status" value="1"/>
</dbReference>
<keyword evidence="1 5" id="KW-0489">Methyltransferase</keyword>
<dbReference type="AlphaFoldDB" id="A0A1H6F2Z5"/>
<feature type="binding site" evidence="5">
    <location>
        <position position="176"/>
    </location>
    <ligand>
        <name>S-adenosyl-L-methionine</name>
        <dbReference type="ChEBI" id="CHEBI:59789"/>
    </ligand>
</feature>
<reference evidence="8 10" key="1">
    <citation type="submission" date="2016-10" db="EMBL/GenBank/DDBJ databases">
        <authorList>
            <person name="de Groot N.N."/>
        </authorList>
    </citation>
    <scope>NUCLEOTIDE SEQUENCE [LARGE SCALE GENOMIC DNA]</scope>
    <source>
        <strain evidence="8">MBHS1</strain>
    </source>
</reference>